<sequence length="87" mass="10080">MAKLVLKALRNNPENIRELLNSSLDLLIVTRLNILYQVTKVNISREVAKWYGASFNKVVNWIHSFEENGIEVVEKRPGRGRKPYLTN</sequence>
<accession>A0AAE3JQ73</accession>
<dbReference type="AlphaFoldDB" id="A0AAE3JQ73"/>
<comment type="caution">
    <text evidence="1">The sequence shown here is derived from an EMBL/GenBank/DDBJ whole genome shotgun (WGS) entry which is preliminary data.</text>
</comment>
<reference evidence="1" key="1">
    <citation type="submission" date="2023-02" db="EMBL/GenBank/DDBJ databases">
        <title>Genome of Flavobacteriaceae gen. nov. sp. strain F89.</title>
        <authorList>
            <person name="Wang Y."/>
        </authorList>
    </citation>
    <scope>NUCLEOTIDE SEQUENCE</scope>
    <source>
        <strain evidence="1">F89</strain>
    </source>
</reference>
<dbReference type="RefSeq" id="WP_317903987.1">
    <property type="nucleotide sequence ID" value="NZ_JAIRBC010000050.1"/>
</dbReference>
<dbReference type="SUPFAM" id="SSF48295">
    <property type="entry name" value="TrpR-like"/>
    <property type="match status" value="1"/>
</dbReference>
<name>A0AAE3JQ73_9FLAO</name>
<dbReference type="GO" id="GO:0043565">
    <property type="term" value="F:sequence-specific DNA binding"/>
    <property type="evidence" value="ECO:0007669"/>
    <property type="project" value="InterPro"/>
</dbReference>
<keyword evidence="2" id="KW-1185">Reference proteome</keyword>
<organism evidence="1 2">
    <name type="scientific">Cerina litoralis</name>
    <dbReference type="NCBI Taxonomy" id="2874477"/>
    <lineage>
        <taxon>Bacteria</taxon>
        <taxon>Pseudomonadati</taxon>
        <taxon>Bacteroidota</taxon>
        <taxon>Flavobacteriia</taxon>
        <taxon>Flavobacteriales</taxon>
        <taxon>Flavobacteriaceae</taxon>
        <taxon>Cerina</taxon>
    </lineage>
</organism>
<gene>
    <name evidence="1" type="ORF">K8352_18980</name>
</gene>
<proteinExistence type="predicted"/>
<dbReference type="EMBL" id="JAIRBC010000050">
    <property type="protein sequence ID" value="MCG2462855.1"/>
    <property type="molecule type" value="Genomic_DNA"/>
</dbReference>
<dbReference type="Proteomes" id="UP001200642">
    <property type="component" value="Unassembled WGS sequence"/>
</dbReference>
<protein>
    <submittedName>
        <fullName evidence="1">Uncharacterized protein</fullName>
    </submittedName>
</protein>
<evidence type="ECO:0000313" key="2">
    <source>
        <dbReference type="Proteomes" id="UP001200642"/>
    </source>
</evidence>
<evidence type="ECO:0000313" key="1">
    <source>
        <dbReference type="EMBL" id="MCG2462855.1"/>
    </source>
</evidence>
<dbReference type="InterPro" id="IPR010921">
    <property type="entry name" value="Trp_repressor/repl_initiator"/>
</dbReference>